<organism evidence="4">
    <name type="scientific">Prunus dulcis</name>
    <name type="common">Almond</name>
    <name type="synonym">Amygdalus dulcis</name>
    <dbReference type="NCBI Taxonomy" id="3755"/>
    <lineage>
        <taxon>Eukaryota</taxon>
        <taxon>Viridiplantae</taxon>
        <taxon>Streptophyta</taxon>
        <taxon>Embryophyta</taxon>
        <taxon>Tracheophyta</taxon>
        <taxon>Spermatophyta</taxon>
        <taxon>Magnoliopsida</taxon>
        <taxon>eudicotyledons</taxon>
        <taxon>Gunneridae</taxon>
        <taxon>Pentapetalae</taxon>
        <taxon>rosids</taxon>
        <taxon>fabids</taxon>
        <taxon>Rosales</taxon>
        <taxon>Rosaceae</taxon>
        <taxon>Amygdaloideae</taxon>
        <taxon>Amygdaleae</taxon>
        <taxon>Prunus</taxon>
    </lineage>
</organism>
<accession>A0A5H2XLV9</accession>
<comment type="similarity">
    <text evidence="1">Belongs to the eukaryotic ribosomal protein eS21 family.</text>
</comment>
<dbReference type="GO" id="GO:0005840">
    <property type="term" value="C:ribosome"/>
    <property type="evidence" value="ECO:0007669"/>
    <property type="project" value="UniProtKB-KW"/>
</dbReference>
<gene>
    <name evidence="4" type="ORF">Prudu_719S000100</name>
</gene>
<reference evidence="4" key="1">
    <citation type="journal article" date="2019" name="Science">
        <title>Mutation of a bHLH transcription factor allowed almond domestication.</title>
        <authorList>
            <person name="Sanchez-Perez R."/>
            <person name="Pavan S."/>
            <person name="Mazzeo R."/>
            <person name="Moldovan C."/>
            <person name="Aiese Cigliano R."/>
            <person name="Del Cueto J."/>
            <person name="Ricciardi F."/>
            <person name="Lotti C."/>
            <person name="Ricciardi L."/>
            <person name="Dicenta F."/>
            <person name="Lopez-Marques R.L."/>
            <person name="Lindberg Moller B."/>
        </authorList>
    </citation>
    <scope>NUCLEOTIDE SEQUENCE</scope>
</reference>
<dbReference type="PANTHER" id="PTHR10442">
    <property type="entry name" value="40S RIBOSOMAL PROTEIN S21"/>
    <property type="match status" value="1"/>
</dbReference>
<keyword evidence="2 4" id="KW-0689">Ribosomal protein</keyword>
<dbReference type="Gene3D" id="3.30.1230.20">
    <property type="match status" value="1"/>
</dbReference>
<name>A0A5H2XLV9_PRUDU</name>
<dbReference type="InterPro" id="IPR038579">
    <property type="entry name" value="Ribosomal_eS21_sf"/>
</dbReference>
<evidence type="ECO:0000256" key="3">
    <source>
        <dbReference type="ARBA" id="ARBA00023274"/>
    </source>
</evidence>
<dbReference type="GO" id="GO:0005634">
    <property type="term" value="C:nucleus"/>
    <property type="evidence" value="ECO:0007669"/>
    <property type="project" value="UniProtKB-ARBA"/>
</dbReference>
<dbReference type="PROSITE" id="PS00996">
    <property type="entry name" value="RIBOSOMAL_S21E"/>
    <property type="match status" value="1"/>
</dbReference>
<sequence>PLVPKESPKARTTKTRSFQFALLRQPPQPPPLRPQSHPLNSTGCGRFVSVVVDSLTKMQNEEGVITELYIPRKCSATNRLITSKDHASVQINVGHLDENGIYTGQFSTFALCGYVRAQGDADGGLDRLWQKKAELNFNLLEYRETISTGNAHNDLKIHVF</sequence>
<dbReference type="FunFam" id="3.30.1230.20:FF:000002">
    <property type="entry name" value="40S ribosomal protein S21"/>
    <property type="match status" value="1"/>
</dbReference>
<feature type="non-terminal residue" evidence="4">
    <location>
        <position position="1"/>
    </location>
</feature>
<dbReference type="AlphaFoldDB" id="A0A5H2XLV9"/>
<evidence type="ECO:0000256" key="1">
    <source>
        <dbReference type="ARBA" id="ARBA00010228"/>
    </source>
</evidence>
<dbReference type="GO" id="GO:1990904">
    <property type="term" value="C:ribonucleoprotein complex"/>
    <property type="evidence" value="ECO:0007669"/>
    <property type="project" value="UniProtKB-KW"/>
</dbReference>
<dbReference type="GO" id="GO:0006412">
    <property type="term" value="P:translation"/>
    <property type="evidence" value="ECO:0007669"/>
    <property type="project" value="InterPro"/>
</dbReference>
<proteinExistence type="inferred from homology"/>
<protein>
    <submittedName>
        <fullName evidence="4">Ribosomal protein S21e</fullName>
    </submittedName>
</protein>
<dbReference type="EMBL" id="AP021056">
    <property type="protein sequence ID" value="BBN69048.1"/>
    <property type="molecule type" value="Genomic_DNA"/>
</dbReference>
<dbReference type="GO" id="GO:0005829">
    <property type="term" value="C:cytosol"/>
    <property type="evidence" value="ECO:0007669"/>
    <property type="project" value="UniProtKB-ARBA"/>
</dbReference>
<dbReference type="Pfam" id="PF01249">
    <property type="entry name" value="Ribosomal_S21e"/>
    <property type="match status" value="1"/>
</dbReference>
<dbReference type="InterPro" id="IPR001931">
    <property type="entry name" value="Ribosomal_eS21"/>
</dbReference>
<dbReference type="InterPro" id="IPR018279">
    <property type="entry name" value="Ribosomal_eS21_CS"/>
</dbReference>
<feature type="non-terminal residue" evidence="4">
    <location>
        <position position="160"/>
    </location>
</feature>
<keyword evidence="3" id="KW-0687">Ribonucleoprotein</keyword>
<evidence type="ECO:0000256" key="2">
    <source>
        <dbReference type="ARBA" id="ARBA00022980"/>
    </source>
</evidence>
<evidence type="ECO:0000313" key="4">
    <source>
        <dbReference type="EMBL" id="BBN69048.1"/>
    </source>
</evidence>
<dbReference type="GO" id="GO:0003735">
    <property type="term" value="F:structural constituent of ribosome"/>
    <property type="evidence" value="ECO:0007669"/>
    <property type="project" value="InterPro"/>
</dbReference>